<proteinExistence type="predicted"/>
<name>A0A2T7DMX8_9POAL</name>
<sequence length="240" mass="26641">MLNKLMSIEAWRSSTDASMSTLLSQSDAVVTRLHHLVTAPPPPLPPPPAALRASTAPPPTALRPSTAPPQPSSRWTNPFDLNVAPQQEMRPSASSSERPSGHRNDHSYRDDGGRILGSRPPRPIMGTSHEPHSDRSDYTHAPPSNFVKPNPLPKLDFPKFDGENPRLWRDKCEMYFEVYGVGDSLKTRFAALNFSGAAASWLHSVECQGWAHEWDKLCSLVCDRFDREAVRLPSPNRFSG</sequence>
<evidence type="ECO:0000313" key="2">
    <source>
        <dbReference type="EMBL" id="PUZ56932.1"/>
    </source>
</evidence>
<evidence type="ECO:0008006" key="4">
    <source>
        <dbReference type="Google" id="ProtNLM"/>
    </source>
</evidence>
<protein>
    <recommendedName>
        <fullName evidence="4">Retrotransposon gag domain-containing protein</fullName>
    </recommendedName>
</protein>
<accession>A0A2T7DMX8</accession>
<feature type="compositionally biased region" description="Pro residues" evidence="1">
    <location>
        <begin position="39"/>
        <end position="49"/>
    </location>
</feature>
<dbReference type="EMBL" id="CM009753">
    <property type="protein sequence ID" value="PUZ56932.1"/>
    <property type="molecule type" value="Genomic_DNA"/>
</dbReference>
<feature type="region of interest" description="Disordered" evidence="1">
    <location>
        <begin position="37"/>
        <end position="153"/>
    </location>
</feature>
<dbReference type="OrthoDB" id="695692at2759"/>
<organism evidence="2 3">
    <name type="scientific">Panicum hallii var. hallii</name>
    <dbReference type="NCBI Taxonomy" id="1504633"/>
    <lineage>
        <taxon>Eukaryota</taxon>
        <taxon>Viridiplantae</taxon>
        <taxon>Streptophyta</taxon>
        <taxon>Embryophyta</taxon>
        <taxon>Tracheophyta</taxon>
        <taxon>Spermatophyta</taxon>
        <taxon>Magnoliopsida</taxon>
        <taxon>Liliopsida</taxon>
        <taxon>Poales</taxon>
        <taxon>Poaceae</taxon>
        <taxon>PACMAD clade</taxon>
        <taxon>Panicoideae</taxon>
        <taxon>Panicodae</taxon>
        <taxon>Paniceae</taxon>
        <taxon>Panicinae</taxon>
        <taxon>Panicum</taxon>
        <taxon>Panicum sect. Panicum</taxon>
    </lineage>
</organism>
<dbReference type="Proteomes" id="UP000244336">
    <property type="component" value="Chromosome 5"/>
</dbReference>
<evidence type="ECO:0000313" key="3">
    <source>
        <dbReference type="Proteomes" id="UP000244336"/>
    </source>
</evidence>
<keyword evidence="3" id="KW-1185">Reference proteome</keyword>
<gene>
    <name evidence="2" type="ORF">GQ55_5G386400</name>
</gene>
<feature type="compositionally biased region" description="Basic and acidic residues" evidence="1">
    <location>
        <begin position="99"/>
        <end position="113"/>
    </location>
</feature>
<reference evidence="2 3" key="1">
    <citation type="submission" date="2018-04" db="EMBL/GenBank/DDBJ databases">
        <title>WGS assembly of Panicum hallii var. hallii HAL2.</title>
        <authorList>
            <person name="Lovell J."/>
            <person name="Jenkins J."/>
            <person name="Lowry D."/>
            <person name="Mamidi S."/>
            <person name="Sreedasyam A."/>
            <person name="Weng X."/>
            <person name="Barry K."/>
            <person name="Bonette J."/>
            <person name="Campitelli B."/>
            <person name="Daum C."/>
            <person name="Gordon S."/>
            <person name="Gould B."/>
            <person name="Lipzen A."/>
            <person name="MacQueen A."/>
            <person name="Palacio-Mejia J."/>
            <person name="Plott C."/>
            <person name="Shakirov E."/>
            <person name="Shu S."/>
            <person name="Yoshinaga Y."/>
            <person name="Zane M."/>
            <person name="Rokhsar D."/>
            <person name="Grimwood J."/>
            <person name="Schmutz J."/>
            <person name="Juenger T."/>
        </authorList>
    </citation>
    <scope>NUCLEOTIDE SEQUENCE [LARGE SCALE GENOMIC DNA]</scope>
    <source>
        <strain evidence="3">cv. HAL2</strain>
    </source>
</reference>
<evidence type="ECO:0000256" key="1">
    <source>
        <dbReference type="SAM" id="MobiDB-lite"/>
    </source>
</evidence>
<dbReference type="AlphaFoldDB" id="A0A2T7DMX8"/>
<feature type="compositionally biased region" description="Pro residues" evidence="1">
    <location>
        <begin position="56"/>
        <end position="71"/>
    </location>
</feature>
<dbReference type="Gramene" id="PUZ56932">
    <property type="protein sequence ID" value="PUZ56932"/>
    <property type="gene ID" value="GQ55_5G386400"/>
</dbReference>
<feature type="compositionally biased region" description="Basic and acidic residues" evidence="1">
    <location>
        <begin position="129"/>
        <end position="138"/>
    </location>
</feature>